<keyword evidence="3" id="KW-1185">Reference proteome</keyword>
<dbReference type="AlphaFoldDB" id="A0A9N9UY93"/>
<evidence type="ECO:0000259" key="1">
    <source>
        <dbReference type="Pfam" id="PF12937"/>
    </source>
</evidence>
<dbReference type="Proteomes" id="UP000754883">
    <property type="component" value="Unassembled WGS sequence"/>
</dbReference>
<sequence>MPLHIPDEILNHIMCYLVPVLPSKPRSWRYDPSLRPIDLASLCLVSRRFRHIAQPLLYHTIDITHSTTVTRSEKGRKRLMWPGFLLRTIVKDPRLAKYIRVLAMEDSLYIPETPDTAFLPDTSSNDFPWDVPRCIRSKLEPEIAYNGSNVPPIALLLYATMVEKIFLFPSSPDGVEVRWIVTSWQPNGRSHYYAVEFGSDQLLELGPFANYGLPCLDELYVDQEDDENWPIDLLDFLKKPGLSIFHLHHVRSSTSLFVPQPLEDSLSSVHDLKLSDCYMESQSLENILRSCPRLKVFSVHVTKVEQAEQSFQRSDPNIFWTINLEHIGQALRGFGENLIDLHLDFSNFKLARPITGRIGPLCSMPKLRHIQCYRNDLILAQELGEEQEENDLPLESVLPSSIATLNINYMEHDILLSPPRNEISAEIENILSSRRLQYLEQVRIQRYIPGTQDEPILFQTEMPGWSFDFNKTPYKDQNGFIEYLCFDRVG</sequence>
<gene>
    <name evidence="2" type="ORF">CBYS24578_00014684</name>
</gene>
<dbReference type="OrthoDB" id="5142209at2759"/>
<dbReference type="SUPFAM" id="SSF81383">
    <property type="entry name" value="F-box domain"/>
    <property type="match status" value="1"/>
</dbReference>
<accession>A0A9N9UY93</accession>
<evidence type="ECO:0000313" key="3">
    <source>
        <dbReference type="Proteomes" id="UP000754883"/>
    </source>
</evidence>
<evidence type="ECO:0000313" key="2">
    <source>
        <dbReference type="EMBL" id="CAH0003524.1"/>
    </source>
</evidence>
<comment type="caution">
    <text evidence="2">The sequence shown here is derived from an EMBL/GenBank/DDBJ whole genome shotgun (WGS) entry which is preliminary data.</text>
</comment>
<organism evidence="2 3">
    <name type="scientific">Clonostachys byssicola</name>
    <dbReference type="NCBI Taxonomy" id="160290"/>
    <lineage>
        <taxon>Eukaryota</taxon>
        <taxon>Fungi</taxon>
        <taxon>Dikarya</taxon>
        <taxon>Ascomycota</taxon>
        <taxon>Pezizomycotina</taxon>
        <taxon>Sordariomycetes</taxon>
        <taxon>Hypocreomycetidae</taxon>
        <taxon>Hypocreales</taxon>
        <taxon>Bionectriaceae</taxon>
        <taxon>Clonostachys</taxon>
    </lineage>
</organism>
<dbReference type="CDD" id="cd09917">
    <property type="entry name" value="F-box_SF"/>
    <property type="match status" value="1"/>
</dbReference>
<protein>
    <recommendedName>
        <fullName evidence="1">F-box domain-containing protein</fullName>
    </recommendedName>
</protein>
<dbReference type="SUPFAM" id="SSF52047">
    <property type="entry name" value="RNI-like"/>
    <property type="match status" value="1"/>
</dbReference>
<dbReference type="Gene3D" id="1.20.1280.50">
    <property type="match status" value="1"/>
</dbReference>
<dbReference type="EMBL" id="CABFNO020001564">
    <property type="protein sequence ID" value="CAH0003524.1"/>
    <property type="molecule type" value="Genomic_DNA"/>
</dbReference>
<feature type="domain" description="F-box" evidence="1">
    <location>
        <begin position="4"/>
        <end position="63"/>
    </location>
</feature>
<reference evidence="3" key="1">
    <citation type="submission" date="2019-06" db="EMBL/GenBank/DDBJ databases">
        <authorList>
            <person name="Broberg M."/>
        </authorList>
    </citation>
    <scope>NUCLEOTIDE SEQUENCE [LARGE SCALE GENOMIC DNA]</scope>
</reference>
<dbReference type="InterPro" id="IPR036047">
    <property type="entry name" value="F-box-like_dom_sf"/>
</dbReference>
<proteinExistence type="predicted"/>
<reference evidence="2 3" key="2">
    <citation type="submission" date="2021-10" db="EMBL/GenBank/DDBJ databases">
        <authorList>
            <person name="Piombo E."/>
        </authorList>
    </citation>
    <scope>NUCLEOTIDE SEQUENCE [LARGE SCALE GENOMIC DNA]</scope>
</reference>
<dbReference type="Pfam" id="PF12937">
    <property type="entry name" value="F-box-like"/>
    <property type="match status" value="1"/>
</dbReference>
<dbReference type="InterPro" id="IPR001810">
    <property type="entry name" value="F-box_dom"/>
</dbReference>
<name>A0A9N9UY93_9HYPO</name>